<protein>
    <submittedName>
        <fullName evidence="3">Flagellar rod assembly protein/muramidase FlgJ</fullName>
    </submittedName>
</protein>
<evidence type="ECO:0000256" key="1">
    <source>
        <dbReference type="SAM" id="MobiDB-lite"/>
    </source>
</evidence>
<dbReference type="Pfam" id="PF10135">
    <property type="entry name" value="Rod-binding"/>
    <property type="match status" value="1"/>
</dbReference>
<gene>
    <name evidence="3" type="ORF">SV7mr_17550</name>
</gene>
<keyword evidence="3" id="KW-0969">Cilium</keyword>
<keyword evidence="3" id="KW-0282">Flagellum</keyword>
<dbReference type="InterPro" id="IPR019301">
    <property type="entry name" value="Flagellar_prot_FlgJ_N"/>
</dbReference>
<feature type="region of interest" description="Disordered" evidence="1">
    <location>
        <begin position="97"/>
        <end position="128"/>
    </location>
</feature>
<dbReference type="AlphaFoldDB" id="A0A517ST03"/>
<evidence type="ECO:0000313" key="3">
    <source>
        <dbReference type="EMBL" id="QDT59248.1"/>
    </source>
</evidence>
<reference evidence="3 4" key="1">
    <citation type="submission" date="2019-02" db="EMBL/GenBank/DDBJ databases">
        <title>Deep-cultivation of Planctomycetes and their phenomic and genomic characterization uncovers novel biology.</title>
        <authorList>
            <person name="Wiegand S."/>
            <person name="Jogler M."/>
            <person name="Boedeker C."/>
            <person name="Pinto D."/>
            <person name="Vollmers J."/>
            <person name="Rivas-Marin E."/>
            <person name="Kohn T."/>
            <person name="Peeters S.H."/>
            <person name="Heuer A."/>
            <person name="Rast P."/>
            <person name="Oberbeckmann S."/>
            <person name="Bunk B."/>
            <person name="Jeske O."/>
            <person name="Meyerdierks A."/>
            <person name="Storesund J.E."/>
            <person name="Kallscheuer N."/>
            <person name="Luecker S."/>
            <person name="Lage O.M."/>
            <person name="Pohl T."/>
            <person name="Merkel B.J."/>
            <person name="Hornburger P."/>
            <person name="Mueller R.-W."/>
            <person name="Bruemmer F."/>
            <person name="Labrenz M."/>
            <person name="Spormann A.M."/>
            <person name="Op den Camp H."/>
            <person name="Overmann J."/>
            <person name="Amann R."/>
            <person name="Jetten M.S.M."/>
            <person name="Mascher T."/>
            <person name="Medema M.H."/>
            <person name="Devos D.P."/>
            <person name="Kaster A.-K."/>
            <person name="Ovreas L."/>
            <person name="Rohde M."/>
            <person name="Galperin M.Y."/>
            <person name="Jogler C."/>
        </authorList>
    </citation>
    <scope>NUCLEOTIDE SEQUENCE [LARGE SCALE GENOMIC DNA]</scope>
    <source>
        <strain evidence="3 4">SV_7m_r</strain>
    </source>
</reference>
<feature type="domain" description="Flagellar protein FlgJ N-terminal" evidence="2">
    <location>
        <begin position="44"/>
        <end position="90"/>
    </location>
</feature>
<dbReference type="EMBL" id="CP036272">
    <property type="protein sequence ID" value="QDT59248.1"/>
    <property type="molecule type" value="Genomic_DNA"/>
</dbReference>
<proteinExistence type="predicted"/>
<keyword evidence="3" id="KW-0966">Cell projection</keyword>
<keyword evidence="4" id="KW-1185">Reference proteome</keyword>
<sequence length="128" mass="13961">MVNNITPAMPGPMLSIANADMKSGKNMEEMGSEFESVFLSMMIKEMRQTLETGFFGEEGSDSFGGMFDLFIGKHMAETSPLGVGDLMLQQYEKHQSNSHAFTSAGLPEQTQDQPSGDQASPSRVTTRV</sequence>
<name>A0A517ST03_9BACT</name>
<accession>A0A517ST03</accession>
<feature type="compositionally biased region" description="Polar residues" evidence="1">
    <location>
        <begin position="108"/>
        <end position="128"/>
    </location>
</feature>
<evidence type="ECO:0000259" key="2">
    <source>
        <dbReference type="Pfam" id="PF10135"/>
    </source>
</evidence>
<dbReference type="Proteomes" id="UP000315003">
    <property type="component" value="Chromosome"/>
</dbReference>
<dbReference type="OrthoDB" id="289937at2"/>
<dbReference type="RefSeq" id="WP_145270998.1">
    <property type="nucleotide sequence ID" value="NZ_CP036272.1"/>
</dbReference>
<organism evidence="3 4">
    <name type="scientific">Stieleria bergensis</name>
    <dbReference type="NCBI Taxonomy" id="2528025"/>
    <lineage>
        <taxon>Bacteria</taxon>
        <taxon>Pseudomonadati</taxon>
        <taxon>Planctomycetota</taxon>
        <taxon>Planctomycetia</taxon>
        <taxon>Pirellulales</taxon>
        <taxon>Pirellulaceae</taxon>
        <taxon>Stieleria</taxon>
    </lineage>
</organism>
<evidence type="ECO:0000313" key="4">
    <source>
        <dbReference type="Proteomes" id="UP000315003"/>
    </source>
</evidence>